<dbReference type="EMBL" id="CP009220">
    <property type="protein sequence ID" value="ALC05628.1"/>
    <property type="molecule type" value="Genomic_DNA"/>
</dbReference>
<proteinExistence type="predicted"/>
<keyword evidence="3" id="KW-1185">Reference proteome</keyword>
<accession>A0A0M4CDK4</accession>
<feature type="domain" description="HipA N-terminal subdomain 1" evidence="1">
    <location>
        <begin position="5"/>
        <end position="63"/>
    </location>
</feature>
<evidence type="ECO:0000313" key="3">
    <source>
        <dbReference type="Proteomes" id="UP000068067"/>
    </source>
</evidence>
<dbReference type="NCBIfam" id="TIGR03071">
    <property type="entry name" value="couple_hipA"/>
    <property type="match status" value="1"/>
</dbReference>
<reference evidence="2 3" key="1">
    <citation type="submission" date="2014-08" db="EMBL/GenBank/DDBJ databases">
        <title>Complete genome sequence of Corynebacterium deserti GIMN1.010 (=DSM 45689), isolated from desert sand in western China.</title>
        <authorList>
            <person name="Ruckert C."/>
            <person name="Albersmeier A."/>
            <person name="Kalinowski J."/>
        </authorList>
    </citation>
    <scope>NUCLEOTIDE SEQUENCE [LARGE SCALE GENOMIC DNA]</scope>
    <source>
        <strain evidence="2 3">GIMN1.010</strain>
    </source>
</reference>
<dbReference type="PATRIC" id="fig|931089.4.peg.1217"/>
<dbReference type="Pfam" id="PF13657">
    <property type="entry name" value="Couple_hipA"/>
    <property type="match status" value="1"/>
</dbReference>
<name>A0A0M4CDK4_9CORY</name>
<protein>
    <recommendedName>
        <fullName evidence="1">HipA N-terminal subdomain 1 domain-containing protein</fullName>
    </recommendedName>
</protein>
<dbReference type="InterPro" id="IPR017508">
    <property type="entry name" value="HipA_N1"/>
</dbReference>
<dbReference type="STRING" id="931089.CDES_05990"/>
<gene>
    <name evidence="2" type="ORF">CDES_05990</name>
</gene>
<sequence>MNQTADIWFNNTLAGHLIRAGNSTTFSYRNDYLTSGNPSIATTLPLSSLPFVTHSGAIPPFSQVSSPKVVACQPFDRALRPQPMMNFPFSSQSAPTP</sequence>
<dbReference type="Proteomes" id="UP000068067">
    <property type="component" value="Chromosome"/>
</dbReference>
<dbReference type="KEGG" id="cdx:CDES_05990"/>
<evidence type="ECO:0000313" key="2">
    <source>
        <dbReference type="EMBL" id="ALC05628.1"/>
    </source>
</evidence>
<dbReference type="AlphaFoldDB" id="A0A0M4CDK4"/>
<organism evidence="2 3">
    <name type="scientific">Corynebacterium deserti GIMN1.010</name>
    <dbReference type="NCBI Taxonomy" id="931089"/>
    <lineage>
        <taxon>Bacteria</taxon>
        <taxon>Bacillati</taxon>
        <taxon>Actinomycetota</taxon>
        <taxon>Actinomycetes</taxon>
        <taxon>Mycobacteriales</taxon>
        <taxon>Corynebacteriaceae</taxon>
        <taxon>Corynebacterium</taxon>
    </lineage>
</organism>
<evidence type="ECO:0000259" key="1">
    <source>
        <dbReference type="Pfam" id="PF13657"/>
    </source>
</evidence>